<gene>
    <name evidence="1" type="ORF">ACFQ44_13570</name>
</gene>
<dbReference type="EMBL" id="JBHTOD010000017">
    <property type="protein sequence ID" value="MFD1456684.1"/>
    <property type="molecule type" value="Genomic_DNA"/>
</dbReference>
<name>A0ABW4D4Z9_9LACO</name>
<sequence length="55" mass="6284">MTFPEDIFEAAAYEWLKQQDLTKRTPKEVTNALNEAIKQAKGISKSTQTPWGEDQ</sequence>
<reference evidence="2" key="1">
    <citation type="journal article" date="2019" name="Int. J. Syst. Evol. Microbiol.">
        <title>The Global Catalogue of Microorganisms (GCM) 10K type strain sequencing project: providing services to taxonomists for standard genome sequencing and annotation.</title>
        <authorList>
            <consortium name="The Broad Institute Genomics Platform"/>
            <consortium name="The Broad Institute Genome Sequencing Center for Infectious Disease"/>
            <person name="Wu L."/>
            <person name="Ma J."/>
        </authorList>
    </citation>
    <scope>NUCLEOTIDE SEQUENCE [LARGE SCALE GENOMIC DNA]</scope>
    <source>
        <strain evidence="2">CCM 8979</strain>
    </source>
</reference>
<protein>
    <submittedName>
        <fullName evidence="1">Uncharacterized protein</fullName>
    </submittedName>
</protein>
<accession>A0ABW4D4Z9</accession>
<evidence type="ECO:0000313" key="2">
    <source>
        <dbReference type="Proteomes" id="UP001597189"/>
    </source>
</evidence>
<dbReference type="RefSeq" id="WP_164511268.1">
    <property type="nucleotide sequence ID" value="NZ_BOLN01000017.1"/>
</dbReference>
<keyword evidence="2" id="KW-1185">Reference proteome</keyword>
<comment type="caution">
    <text evidence="1">The sequence shown here is derived from an EMBL/GenBank/DDBJ whole genome shotgun (WGS) entry which is preliminary data.</text>
</comment>
<proteinExistence type="predicted"/>
<evidence type="ECO:0000313" key="1">
    <source>
        <dbReference type="EMBL" id="MFD1456684.1"/>
    </source>
</evidence>
<dbReference type="Proteomes" id="UP001597189">
    <property type="component" value="Unassembled WGS sequence"/>
</dbReference>
<organism evidence="1 2">
    <name type="scientific">Levilactobacillus lanxiensis</name>
    <dbReference type="NCBI Taxonomy" id="2799568"/>
    <lineage>
        <taxon>Bacteria</taxon>
        <taxon>Bacillati</taxon>
        <taxon>Bacillota</taxon>
        <taxon>Bacilli</taxon>
        <taxon>Lactobacillales</taxon>
        <taxon>Lactobacillaceae</taxon>
        <taxon>Levilactobacillus</taxon>
    </lineage>
</organism>